<dbReference type="eggNOG" id="KOG0156">
    <property type="taxonomic scope" value="Eukaryota"/>
</dbReference>
<evidence type="ECO:0000256" key="7">
    <source>
        <dbReference type="ARBA" id="ARBA00023033"/>
    </source>
</evidence>
<sequence>MVLLVPIAVFLLAITVLHVLTKLWLNRYVRALPPGPRGLPILGNVSDMPKPGVLECHHWFEHKKKYGPISSVTVMGQTIVIINDATIALDLLRDRSGIYSSRPSLTFSGDMVGWRHVTAMMPYSDTWKIHRRNIKKITSTATSLAEFDRIQETETAHFLANLLDAPERLLDHIRHETGCVILKVVYGYDISRYKRDPLVDMAETTVAQFAEASVPGRWTVDTFPFLKYLPNWVPGTGFKKTAQTMSDQLIQCVNQPYAFVKQRMHEERQTPSFLSQSIATIGTDADAEFIHKWTALALYLGGADTTVSALSTFFLAMSLFPNIQVAAQSELDAILGVPPRLPTAEDLPQLPYIEAVVKETFRWHQVAPMGLPHTNTSSDTYSGYHIPQGSIVLANIWAFMHDPSTYRDPFIFRPERFLGPEAEPDPRRHVFGYGRRICPGKHMAERALKATIASTLVVFSIEKEGEVETTFCPGLLSHPSPFKCSIRARSGVHEGVVRGVKERLVAQGDGRGDAEELEGVRW</sequence>
<dbReference type="GO" id="GO:0016705">
    <property type="term" value="F:oxidoreductase activity, acting on paired donors, with incorporation or reduction of molecular oxygen"/>
    <property type="evidence" value="ECO:0007669"/>
    <property type="project" value="InterPro"/>
</dbReference>
<dbReference type="Proteomes" id="UP000016936">
    <property type="component" value="Unassembled WGS sequence"/>
</dbReference>
<accession>M2UFY6</accession>
<evidence type="ECO:0000313" key="11">
    <source>
        <dbReference type="Proteomes" id="UP000016936"/>
    </source>
</evidence>
<dbReference type="EMBL" id="KB445584">
    <property type="protein sequence ID" value="EMD86832.1"/>
    <property type="molecule type" value="Genomic_DNA"/>
</dbReference>
<evidence type="ECO:0000256" key="3">
    <source>
        <dbReference type="ARBA" id="ARBA00022617"/>
    </source>
</evidence>
<dbReference type="OrthoDB" id="2789670at2759"/>
<comment type="similarity">
    <text evidence="2 9">Belongs to the cytochrome P450 family.</text>
</comment>
<reference evidence="10 11" key="1">
    <citation type="journal article" date="2012" name="PLoS Pathog.">
        <title>Diverse lifestyles and strategies of plant pathogenesis encoded in the genomes of eighteen Dothideomycetes fungi.</title>
        <authorList>
            <person name="Ohm R.A."/>
            <person name="Feau N."/>
            <person name="Henrissat B."/>
            <person name="Schoch C.L."/>
            <person name="Horwitz B.A."/>
            <person name="Barry K.W."/>
            <person name="Condon B.J."/>
            <person name="Copeland A.C."/>
            <person name="Dhillon B."/>
            <person name="Glaser F."/>
            <person name="Hesse C.N."/>
            <person name="Kosti I."/>
            <person name="LaButti K."/>
            <person name="Lindquist E.A."/>
            <person name="Lucas S."/>
            <person name="Salamov A.A."/>
            <person name="Bradshaw R.E."/>
            <person name="Ciuffetti L."/>
            <person name="Hamelin R.C."/>
            <person name="Kema G.H.J."/>
            <person name="Lawrence C."/>
            <person name="Scott J.A."/>
            <person name="Spatafora J.W."/>
            <person name="Turgeon B.G."/>
            <person name="de Wit P.J.G.M."/>
            <person name="Zhong S."/>
            <person name="Goodwin S.B."/>
            <person name="Grigoriev I.V."/>
        </authorList>
    </citation>
    <scope>NUCLEOTIDE SEQUENCE [LARGE SCALE GENOMIC DNA]</scope>
    <source>
        <strain evidence="11">C5 / ATCC 48332 / race O</strain>
    </source>
</reference>
<dbReference type="HOGENOM" id="CLU_001570_2_3_1"/>
<reference evidence="11" key="2">
    <citation type="journal article" date="2013" name="PLoS Genet.">
        <title>Comparative genome structure, secondary metabolite, and effector coding capacity across Cochliobolus pathogens.</title>
        <authorList>
            <person name="Condon B.J."/>
            <person name="Leng Y."/>
            <person name="Wu D."/>
            <person name="Bushley K.E."/>
            <person name="Ohm R.A."/>
            <person name="Otillar R."/>
            <person name="Martin J."/>
            <person name="Schackwitz W."/>
            <person name="Grimwood J."/>
            <person name="MohdZainudin N."/>
            <person name="Xue C."/>
            <person name="Wang R."/>
            <person name="Manning V.A."/>
            <person name="Dhillon B."/>
            <person name="Tu Z.J."/>
            <person name="Steffenson B.J."/>
            <person name="Salamov A."/>
            <person name="Sun H."/>
            <person name="Lowry S."/>
            <person name="LaButti K."/>
            <person name="Han J."/>
            <person name="Copeland A."/>
            <person name="Lindquist E."/>
            <person name="Barry K."/>
            <person name="Schmutz J."/>
            <person name="Baker S.E."/>
            <person name="Ciuffetti L.M."/>
            <person name="Grigoriev I.V."/>
            <person name="Zhong S."/>
            <person name="Turgeon B.G."/>
        </authorList>
    </citation>
    <scope>NUCLEOTIDE SEQUENCE [LARGE SCALE GENOMIC DNA]</scope>
    <source>
        <strain evidence="11">C5 / ATCC 48332 / race O</strain>
    </source>
</reference>
<keyword evidence="11" id="KW-1185">Reference proteome</keyword>
<dbReference type="SUPFAM" id="SSF48264">
    <property type="entry name" value="Cytochrome P450"/>
    <property type="match status" value="1"/>
</dbReference>
<gene>
    <name evidence="10" type="ORF">COCHEDRAFT_1185929</name>
</gene>
<name>M2UFY6_COCH5</name>
<dbReference type="PRINTS" id="PR00385">
    <property type="entry name" value="P450"/>
</dbReference>
<dbReference type="PRINTS" id="PR00463">
    <property type="entry name" value="EP450I"/>
</dbReference>
<comment type="cofactor">
    <cofactor evidence="1 8">
        <name>heme</name>
        <dbReference type="ChEBI" id="CHEBI:30413"/>
    </cofactor>
</comment>
<evidence type="ECO:0008006" key="12">
    <source>
        <dbReference type="Google" id="ProtNLM"/>
    </source>
</evidence>
<keyword evidence="6 8" id="KW-0408">Iron</keyword>
<evidence type="ECO:0000256" key="5">
    <source>
        <dbReference type="ARBA" id="ARBA00023002"/>
    </source>
</evidence>
<evidence type="ECO:0000256" key="1">
    <source>
        <dbReference type="ARBA" id="ARBA00001971"/>
    </source>
</evidence>
<dbReference type="PANTHER" id="PTHR46300:SF7">
    <property type="entry name" value="P450, PUTATIVE (EUROFUNG)-RELATED"/>
    <property type="match status" value="1"/>
</dbReference>
<dbReference type="STRING" id="701091.M2UFY6"/>
<dbReference type="CDD" id="cd11065">
    <property type="entry name" value="CYP64-like"/>
    <property type="match status" value="1"/>
</dbReference>
<keyword evidence="5 9" id="KW-0560">Oxidoreductase</keyword>
<evidence type="ECO:0000313" key="10">
    <source>
        <dbReference type="EMBL" id="EMD86832.1"/>
    </source>
</evidence>
<proteinExistence type="inferred from homology"/>
<dbReference type="GO" id="GO:0020037">
    <property type="term" value="F:heme binding"/>
    <property type="evidence" value="ECO:0007669"/>
    <property type="project" value="InterPro"/>
</dbReference>
<dbReference type="InterPro" id="IPR017972">
    <property type="entry name" value="Cyt_P450_CS"/>
</dbReference>
<dbReference type="PROSITE" id="PS00086">
    <property type="entry name" value="CYTOCHROME_P450"/>
    <property type="match status" value="1"/>
</dbReference>
<evidence type="ECO:0000256" key="2">
    <source>
        <dbReference type="ARBA" id="ARBA00010617"/>
    </source>
</evidence>
<evidence type="ECO:0000256" key="8">
    <source>
        <dbReference type="PIRSR" id="PIRSR602401-1"/>
    </source>
</evidence>
<dbReference type="Gene3D" id="1.10.630.10">
    <property type="entry name" value="Cytochrome P450"/>
    <property type="match status" value="1"/>
</dbReference>
<keyword evidence="7 9" id="KW-0503">Monooxygenase</keyword>
<evidence type="ECO:0000256" key="9">
    <source>
        <dbReference type="RuleBase" id="RU000461"/>
    </source>
</evidence>
<feature type="binding site" description="axial binding residue" evidence="8">
    <location>
        <position position="438"/>
    </location>
    <ligand>
        <name>heme</name>
        <dbReference type="ChEBI" id="CHEBI:30413"/>
    </ligand>
    <ligandPart>
        <name>Fe</name>
        <dbReference type="ChEBI" id="CHEBI:18248"/>
    </ligandPart>
</feature>
<evidence type="ECO:0000256" key="4">
    <source>
        <dbReference type="ARBA" id="ARBA00022723"/>
    </source>
</evidence>
<dbReference type="AlphaFoldDB" id="M2UFY6"/>
<dbReference type="PANTHER" id="PTHR46300">
    <property type="entry name" value="P450, PUTATIVE (EUROFUNG)-RELATED-RELATED"/>
    <property type="match status" value="1"/>
</dbReference>
<dbReference type="InterPro" id="IPR050364">
    <property type="entry name" value="Cytochrome_P450_fung"/>
</dbReference>
<organism evidence="10 11">
    <name type="scientific">Cochliobolus heterostrophus (strain C5 / ATCC 48332 / race O)</name>
    <name type="common">Southern corn leaf blight fungus</name>
    <name type="synonym">Bipolaris maydis</name>
    <dbReference type="NCBI Taxonomy" id="701091"/>
    <lineage>
        <taxon>Eukaryota</taxon>
        <taxon>Fungi</taxon>
        <taxon>Dikarya</taxon>
        <taxon>Ascomycota</taxon>
        <taxon>Pezizomycotina</taxon>
        <taxon>Dothideomycetes</taxon>
        <taxon>Pleosporomycetidae</taxon>
        <taxon>Pleosporales</taxon>
        <taxon>Pleosporineae</taxon>
        <taxon>Pleosporaceae</taxon>
        <taxon>Bipolaris</taxon>
    </lineage>
</organism>
<dbReference type="InterPro" id="IPR001128">
    <property type="entry name" value="Cyt_P450"/>
</dbReference>
<evidence type="ECO:0000256" key="6">
    <source>
        <dbReference type="ARBA" id="ARBA00023004"/>
    </source>
</evidence>
<dbReference type="Pfam" id="PF00067">
    <property type="entry name" value="p450"/>
    <property type="match status" value="1"/>
</dbReference>
<dbReference type="GO" id="GO:0005506">
    <property type="term" value="F:iron ion binding"/>
    <property type="evidence" value="ECO:0007669"/>
    <property type="project" value="InterPro"/>
</dbReference>
<protein>
    <recommendedName>
        <fullName evidence="12">Cytochrome P450</fullName>
    </recommendedName>
</protein>
<keyword evidence="3 8" id="KW-0349">Heme</keyword>
<dbReference type="InterPro" id="IPR036396">
    <property type="entry name" value="Cyt_P450_sf"/>
</dbReference>
<dbReference type="OMA" id="IPPTYKL"/>
<keyword evidence="4 8" id="KW-0479">Metal-binding</keyword>
<dbReference type="InterPro" id="IPR002401">
    <property type="entry name" value="Cyt_P450_E_grp-I"/>
</dbReference>
<dbReference type="GO" id="GO:0004497">
    <property type="term" value="F:monooxygenase activity"/>
    <property type="evidence" value="ECO:0007669"/>
    <property type="project" value="UniProtKB-KW"/>
</dbReference>